<evidence type="ECO:0008006" key="3">
    <source>
        <dbReference type="Google" id="ProtNLM"/>
    </source>
</evidence>
<dbReference type="AlphaFoldDB" id="A0A9W8AJ10"/>
<sequence>MLQQATLVKVLNQALSGGVDTVALLNRKGEVHACVTNHPDGSRRGEAVAAVLSQSCVALQDAFRNNPTPDNLQQTIFLFTEGKIGTAVAGPGFLIIVASEKTPTGSIRLKLQRLQGHLEQPLSEVESNAL</sequence>
<accession>A0A9W8AJ10</accession>
<dbReference type="GO" id="GO:0032008">
    <property type="term" value="P:positive regulation of TOR signaling"/>
    <property type="evidence" value="ECO:0007669"/>
    <property type="project" value="InterPro"/>
</dbReference>
<evidence type="ECO:0000313" key="1">
    <source>
        <dbReference type="EMBL" id="KAJ1928607.1"/>
    </source>
</evidence>
<dbReference type="InterPro" id="IPR037587">
    <property type="entry name" value="LAMTOR2-like"/>
</dbReference>
<dbReference type="EMBL" id="JANBPT010000066">
    <property type="protein sequence ID" value="KAJ1928607.1"/>
    <property type="molecule type" value="Genomic_DNA"/>
</dbReference>
<evidence type="ECO:0000313" key="2">
    <source>
        <dbReference type="Proteomes" id="UP001150569"/>
    </source>
</evidence>
<dbReference type="OrthoDB" id="271745at2759"/>
<dbReference type="GO" id="GO:0005085">
    <property type="term" value="F:guanyl-nucleotide exchange factor activity"/>
    <property type="evidence" value="ECO:0007669"/>
    <property type="project" value="InterPro"/>
</dbReference>
<dbReference type="SUPFAM" id="SSF103196">
    <property type="entry name" value="Roadblock/LC7 domain"/>
    <property type="match status" value="1"/>
</dbReference>
<dbReference type="PANTHER" id="PTHR13323">
    <property type="entry name" value="LATE ENDOSOMAL/LYSOSOMAL MP1 INTERACTING PROTEIN"/>
    <property type="match status" value="1"/>
</dbReference>
<name>A0A9W8AJ10_9FUNG</name>
<gene>
    <name evidence="1" type="ORF">IWQ60_001901</name>
</gene>
<dbReference type="Gene3D" id="3.30.450.30">
    <property type="entry name" value="Dynein light chain 2a, cytoplasmic"/>
    <property type="match status" value="1"/>
</dbReference>
<dbReference type="Proteomes" id="UP001150569">
    <property type="component" value="Unassembled WGS sequence"/>
</dbReference>
<keyword evidence="2" id="KW-1185">Reference proteome</keyword>
<protein>
    <recommendedName>
        <fullName evidence="3">Roadblock/LAMTOR2 domain-containing protein</fullName>
    </recommendedName>
</protein>
<comment type="caution">
    <text evidence="1">The sequence shown here is derived from an EMBL/GenBank/DDBJ whole genome shotgun (WGS) entry which is preliminary data.</text>
</comment>
<proteinExistence type="predicted"/>
<organism evidence="1 2">
    <name type="scientific">Tieghemiomyces parasiticus</name>
    <dbReference type="NCBI Taxonomy" id="78921"/>
    <lineage>
        <taxon>Eukaryota</taxon>
        <taxon>Fungi</taxon>
        <taxon>Fungi incertae sedis</taxon>
        <taxon>Zoopagomycota</taxon>
        <taxon>Kickxellomycotina</taxon>
        <taxon>Dimargaritomycetes</taxon>
        <taxon>Dimargaritales</taxon>
        <taxon>Dimargaritaceae</taxon>
        <taxon>Tieghemiomyces</taxon>
    </lineage>
</organism>
<dbReference type="GO" id="GO:0060090">
    <property type="term" value="F:molecular adaptor activity"/>
    <property type="evidence" value="ECO:0007669"/>
    <property type="project" value="InterPro"/>
</dbReference>
<reference evidence="1" key="1">
    <citation type="submission" date="2022-07" db="EMBL/GenBank/DDBJ databases">
        <title>Phylogenomic reconstructions and comparative analyses of Kickxellomycotina fungi.</title>
        <authorList>
            <person name="Reynolds N.K."/>
            <person name="Stajich J.E."/>
            <person name="Barry K."/>
            <person name="Grigoriev I.V."/>
            <person name="Crous P."/>
            <person name="Smith M.E."/>
        </authorList>
    </citation>
    <scope>NUCLEOTIDE SEQUENCE</scope>
    <source>
        <strain evidence="1">RSA 861</strain>
    </source>
</reference>